<gene>
    <name evidence="17" type="ORF">MIND_01097400</name>
</gene>
<feature type="transmembrane region" description="Helical" evidence="14">
    <location>
        <begin position="169"/>
        <end position="187"/>
    </location>
</feature>
<dbReference type="GeneID" id="59350059"/>
<dbReference type="SUPFAM" id="SSF82109">
    <property type="entry name" value="MIR domain"/>
    <property type="match status" value="1"/>
</dbReference>
<keyword evidence="8" id="KW-0677">Repeat</keyword>
<dbReference type="Proteomes" id="UP000636479">
    <property type="component" value="Unassembled WGS sequence"/>
</dbReference>
<evidence type="ECO:0000256" key="2">
    <source>
        <dbReference type="ARBA" id="ARBA00004922"/>
    </source>
</evidence>
<evidence type="ECO:0000313" key="17">
    <source>
        <dbReference type="EMBL" id="KAF7295574.1"/>
    </source>
</evidence>
<keyword evidence="11 14" id="KW-0472">Membrane</keyword>
<feature type="transmembrane region" description="Helical" evidence="14">
    <location>
        <begin position="697"/>
        <end position="718"/>
    </location>
</feature>
<dbReference type="PROSITE" id="PS50919">
    <property type="entry name" value="MIR"/>
    <property type="match status" value="3"/>
</dbReference>
<evidence type="ECO:0000256" key="9">
    <source>
        <dbReference type="ARBA" id="ARBA00022824"/>
    </source>
</evidence>
<evidence type="ECO:0000256" key="7">
    <source>
        <dbReference type="ARBA" id="ARBA00022692"/>
    </source>
</evidence>
<dbReference type="EC" id="2.4.1.109" evidence="4 14"/>
<dbReference type="FunFam" id="2.80.10.50:FF:000012">
    <property type="entry name" value="Protein O-mannosyl-transferase 1"/>
    <property type="match status" value="1"/>
</dbReference>
<comment type="caution">
    <text evidence="17">The sequence shown here is derived from an EMBL/GenBank/DDBJ whole genome shotgun (WGS) entry which is preliminary data.</text>
</comment>
<reference evidence="17" key="1">
    <citation type="submission" date="2020-05" db="EMBL/GenBank/DDBJ databases">
        <title>Mycena genomes resolve the evolution of fungal bioluminescence.</title>
        <authorList>
            <person name="Tsai I.J."/>
        </authorList>
    </citation>
    <scope>NUCLEOTIDE SEQUENCE</scope>
    <source>
        <strain evidence="17">171206Taipei</strain>
    </source>
</reference>
<feature type="domain" description="MIR" evidence="16">
    <location>
        <begin position="399"/>
        <end position="455"/>
    </location>
</feature>
<dbReference type="Gene3D" id="2.80.10.50">
    <property type="match status" value="1"/>
</dbReference>
<comment type="catalytic activity">
    <reaction evidence="12 14">
        <text>a di-trans,poly-cis-dolichyl beta-D-mannosyl phosphate + L-threonyl-[protein] = 3-O-(alpha-D-mannosyl)-L-threonyl-[protein] + a di-trans,poly-cis-dolichyl phosphate + H(+)</text>
        <dbReference type="Rhea" id="RHEA:53396"/>
        <dbReference type="Rhea" id="RHEA-COMP:11060"/>
        <dbReference type="Rhea" id="RHEA-COMP:13547"/>
        <dbReference type="Rhea" id="RHEA-COMP:19498"/>
        <dbReference type="Rhea" id="RHEA-COMP:19501"/>
        <dbReference type="ChEBI" id="CHEBI:15378"/>
        <dbReference type="ChEBI" id="CHEBI:30013"/>
        <dbReference type="ChEBI" id="CHEBI:57683"/>
        <dbReference type="ChEBI" id="CHEBI:58211"/>
        <dbReference type="ChEBI" id="CHEBI:137323"/>
        <dbReference type="EC" id="2.4.1.109"/>
    </reaction>
</comment>
<keyword evidence="6 14" id="KW-0808">Transferase</keyword>
<evidence type="ECO:0000256" key="8">
    <source>
        <dbReference type="ARBA" id="ARBA00022737"/>
    </source>
</evidence>
<dbReference type="Pfam" id="PF02815">
    <property type="entry name" value="MIR"/>
    <property type="match status" value="1"/>
</dbReference>
<feature type="domain" description="MIR" evidence="16">
    <location>
        <begin position="333"/>
        <end position="387"/>
    </location>
</feature>
<dbReference type="EMBL" id="JACAZF010000009">
    <property type="protein sequence ID" value="KAF7295574.1"/>
    <property type="molecule type" value="Genomic_DNA"/>
</dbReference>
<keyword evidence="10 14" id="KW-1133">Transmembrane helix</keyword>
<feature type="transmembrane region" description="Helical" evidence="14">
    <location>
        <begin position="280"/>
        <end position="299"/>
    </location>
</feature>
<evidence type="ECO:0000256" key="1">
    <source>
        <dbReference type="ARBA" id="ARBA00004477"/>
    </source>
</evidence>
<evidence type="ECO:0000256" key="4">
    <source>
        <dbReference type="ARBA" id="ARBA00012839"/>
    </source>
</evidence>
<dbReference type="Pfam" id="PF16192">
    <property type="entry name" value="PMT_4TMC"/>
    <property type="match status" value="1"/>
</dbReference>
<comment type="pathway">
    <text evidence="2 14">Protein modification; protein glycosylation.</text>
</comment>
<comment type="similarity">
    <text evidence="3 14">Belongs to the glycosyltransferase 39 family.</text>
</comment>
<name>A0A8H6VVK5_9AGAR</name>
<evidence type="ECO:0000259" key="16">
    <source>
        <dbReference type="PROSITE" id="PS50919"/>
    </source>
</evidence>
<dbReference type="GO" id="GO:0005789">
    <property type="term" value="C:endoplasmic reticulum membrane"/>
    <property type="evidence" value="ECO:0007669"/>
    <property type="project" value="UniProtKB-SubCell"/>
</dbReference>
<keyword evidence="5 14" id="KW-0328">Glycosyltransferase</keyword>
<dbReference type="PANTHER" id="PTHR10050">
    <property type="entry name" value="DOLICHYL-PHOSPHATE-MANNOSE--PROTEIN MANNOSYLTRANSFERASE"/>
    <property type="match status" value="1"/>
</dbReference>
<evidence type="ECO:0000256" key="14">
    <source>
        <dbReference type="RuleBase" id="RU367007"/>
    </source>
</evidence>
<evidence type="ECO:0000256" key="3">
    <source>
        <dbReference type="ARBA" id="ARBA00007222"/>
    </source>
</evidence>
<dbReference type="RefSeq" id="XP_037216937.1">
    <property type="nucleotide sequence ID" value="XM_037367543.1"/>
</dbReference>
<comment type="catalytic activity">
    <reaction evidence="13 14">
        <text>a di-trans,poly-cis-dolichyl beta-D-mannosyl phosphate + L-seryl-[protein] = 3-O-(alpha-D-mannosyl)-L-seryl-[protein] + a di-trans,poly-cis-dolichyl phosphate + H(+)</text>
        <dbReference type="Rhea" id="RHEA:17377"/>
        <dbReference type="Rhea" id="RHEA-COMP:9863"/>
        <dbReference type="Rhea" id="RHEA-COMP:13546"/>
        <dbReference type="Rhea" id="RHEA-COMP:19498"/>
        <dbReference type="Rhea" id="RHEA-COMP:19501"/>
        <dbReference type="ChEBI" id="CHEBI:15378"/>
        <dbReference type="ChEBI" id="CHEBI:29999"/>
        <dbReference type="ChEBI" id="CHEBI:57683"/>
        <dbReference type="ChEBI" id="CHEBI:58211"/>
        <dbReference type="ChEBI" id="CHEBI:137321"/>
        <dbReference type="EC" id="2.4.1.109"/>
    </reaction>
</comment>
<keyword evidence="7 14" id="KW-0812">Transmembrane</keyword>
<dbReference type="UniPathway" id="UPA00378"/>
<dbReference type="PANTHER" id="PTHR10050:SF46">
    <property type="entry name" value="PROTEIN O-MANNOSYL-TRANSFERASE 2"/>
    <property type="match status" value="1"/>
</dbReference>
<evidence type="ECO:0000256" key="11">
    <source>
        <dbReference type="ARBA" id="ARBA00023136"/>
    </source>
</evidence>
<evidence type="ECO:0000256" key="13">
    <source>
        <dbReference type="ARBA" id="ARBA00045102"/>
    </source>
</evidence>
<feature type="region of interest" description="Disordered" evidence="15">
    <location>
        <begin position="1"/>
        <end position="34"/>
    </location>
</feature>
<feature type="transmembrane region" description="Helical" evidence="14">
    <location>
        <begin position="602"/>
        <end position="622"/>
    </location>
</feature>
<organism evidence="17 18">
    <name type="scientific">Mycena indigotica</name>
    <dbReference type="NCBI Taxonomy" id="2126181"/>
    <lineage>
        <taxon>Eukaryota</taxon>
        <taxon>Fungi</taxon>
        <taxon>Dikarya</taxon>
        <taxon>Basidiomycota</taxon>
        <taxon>Agaricomycotina</taxon>
        <taxon>Agaricomycetes</taxon>
        <taxon>Agaricomycetidae</taxon>
        <taxon>Agaricales</taxon>
        <taxon>Marasmiineae</taxon>
        <taxon>Mycenaceae</taxon>
        <taxon>Mycena</taxon>
    </lineage>
</organism>
<dbReference type="InterPro" id="IPR027005">
    <property type="entry name" value="PMT-like"/>
</dbReference>
<dbReference type="Pfam" id="PF02366">
    <property type="entry name" value="PMT"/>
    <property type="match status" value="1"/>
</dbReference>
<evidence type="ECO:0000256" key="6">
    <source>
        <dbReference type="ARBA" id="ARBA00022679"/>
    </source>
</evidence>
<dbReference type="InterPro" id="IPR036300">
    <property type="entry name" value="MIR_dom_sf"/>
</dbReference>
<evidence type="ECO:0000256" key="10">
    <source>
        <dbReference type="ARBA" id="ARBA00022989"/>
    </source>
</evidence>
<protein>
    <recommendedName>
        <fullName evidence="4 14">Dolichyl-phosphate-mannose--protein mannosyltransferase</fullName>
        <ecNumber evidence="4 14">2.4.1.109</ecNumber>
    </recommendedName>
</protein>
<evidence type="ECO:0000313" key="18">
    <source>
        <dbReference type="Proteomes" id="UP000636479"/>
    </source>
</evidence>
<dbReference type="OrthoDB" id="292747at2759"/>
<feature type="transmembrane region" description="Helical" evidence="14">
    <location>
        <begin position="143"/>
        <end position="163"/>
    </location>
</feature>
<proteinExistence type="inferred from homology"/>
<accession>A0A8H6VVK5</accession>
<feature type="transmembrane region" description="Helical" evidence="14">
    <location>
        <begin position="667"/>
        <end position="685"/>
    </location>
</feature>
<dbReference type="InterPro" id="IPR003342">
    <property type="entry name" value="ArnT-like_N"/>
</dbReference>
<evidence type="ECO:0000256" key="12">
    <source>
        <dbReference type="ARBA" id="ARBA00045085"/>
    </source>
</evidence>
<feature type="domain" description="MIR" evidence="16">
    <location>
        <begin position="466"/>
        <end position="524"/>
    </location>
</feature>
<feature type="transmembrane region" description="Helical" evidence="14">
    <location>
        <begin position="226"/>
        <end position="259"/>
    </location>
</feature>
<keyword evidence="9 14" id="KW-0256">Endoplasmic reticulum</keyword>
<comment type="function">
    <text evidence="14">Transfers mannose from Dol-P-mannose to Ser or Thr residues on proteins.</text>
</comment>
<sequence>MSDTKGIRRRVAKQPEPVPAVENVPLDDSGKTEKPIGGQVYEKPSEFDLGDILIQHRAHVTGLIYTALSLWTRFHRIGHSNKVVWDEAHFGKFGSHYLKREFYFDVHPPLGKMIVGFVGLLAGYDGSYEFKSGEEYPENVPFVAMRMMLALFGVGMVPLAWYTGIELGLSEWACHLFALMVLLDLGWLCISRFILLDSMLLFFTVLTVFCLTKFNNQQSRPFSFGWWTWLSMTGISIGCATSVKMIGLFVTSLVGLYTIEDLWNKFGDVQMPVRTQIKHWVARVYCLIVIPIIVFMASFKLHFLVLNESGPGDSQMSSLFQANLQGSELATYPIEVAFGSRITLKAMGFGGGLLHSHAHVYPEGSGQQQITCYHHKDNNNEFTILPRWDEPPIDESQPIRYLTHGDIIRLNHDMTTRNLHSHSVPAPITKLHHEVSCYGNSTIGDMHDYWVVEVLDDYILGGQAKVPRVRTLTTRLRFRHEVLGCYLFADNTNLPQWGWKQIEVSCMPDSDAKDIRTHWNVEGHWNQRLPPGDKSNFKTSFLRDFVALNVAMMNSNNALIPDPDKQDILASKPLDWPFLHLGLRMCGWGDDDVKYYLLGNPIVWWGGGISLIASFVTLVAYLMRMQRQYFVMGDVEWNHFLYVSKIAGFGWALHYIPFMVMGRVTYVHHYLPTLYFAVLMFVHMLDHFIFSSPRFNATARAITFGIVASAVIATFWWFKGIAFGIDGPIREHWGLSWRNTWNIYNQ</sequence>
<comment type="subcellular location">
    <subcellularLocation>
        <location evidence="1 14">Endoplasmic reticulum membrane</location>
        <topology evidence="1 14">Multi-pass membrane protein</topology>
    </subcellularLocation>
</comment>
<dbReference type="GO" id="GO:0004169">
    <property type="term" value="F:dolichyl-phosphate-mannose-protein mannosyltransferase activity"/>
    <property type="evidence" value="ECO:0007669"/>
    <property type="project" value="UniProtKB-UniRule"/>
</dbReference>
<dbReference type="SMART" id="SM00472">
    <property type="entry name" value="MIR"/>
    <property type="match status" value="3"/>
</dbReference>
<dbReference type="InterPro" id="IPR016093">
    <property type="entry name" value="MIR_motif"/>
</dbReference>
<feature type="transmembrane region" description="Helical" evidence="14">
    <location>
        <begin position="642"/>
        <end position="661"/>
    </location>
</feature>
<evidence type="ECO:0000256" key="5">
    <source>
        <dbReference type="ARBA" id="ARBA00022676"/>
    </source>
</evidence>
<keyword evidence="18" id="KW-1185">Reference proteome</keyword>
<dbReference type="InterPro" id="IPR032421">
    <property type="entry name" value="PMT_4TMC"/>
</dbReference>
<dbReference type="AlphaFoldDB" id="A0A8H6VVK5"/>
<evidence type="ECO:0000256" key="15">
    <source>
        <dbReference type="SAM" id="MobiDB-lite"/>
    </source>
</evidence>